<keyword evidence="7" id="KW-1185">Reference proteome</keyword>
<accession>A0A0A1MJ40</accession>
<dbReference type="InterPro" id="IPR047057">
    <property type="entry name" value="MerR_fam"/>
</dbReference>
<evidence type="ECO:0000259" key="5">
    <source>
        <dbReference type="PROSITE" id="PS50937"/>
    </source>
</evidence>
<dbReference type="GO" id="GO:0003700">
    <property type="term" value="F:DNA-binding transcription factor activity"/>
    <property type="evidence" value="ECO:0007669"/>
    <property type="project" value="InterPro"/>
</dbReference>
<dbReference type="InterPro" id="IPR000551">
    <property type="entry name" value="MerR-type_HTH_dom"/>
</dbReference>
<proteinExistence type="predicted"/>
<dbReference type="AlphaFoldDB" id="A0A0A1MJ40"/>
<feature type="domain" description="HTH merR-type" evidence="5">
    <location>
        <begin position="120"/>
        <end position="189"/>
    </location>
</feature>
<evidence type="ECO:0000313" key="6">
    <source>
        <dbReference type="EMBL" id="CEI83103.1"/>
    </source>
</evidence>
<evidence type="ECO:0000256" key="2">
    <source>
        <dbReference type="ARBA" id="ARBA00023015"/>
    </source>
</evidence>
<dbReference type="SUPFAM" id="SSF46955">
    <property type="entry name" value="Putative DNA-binding domain"/>
    <property type="match status" value="2"/>
</dbReference>
<protein>
    <submittedName>
        <fullName evidence="6">HTH-type transcriptional regulator ZntR</fullName>
    </submittedName>
</protein>
<dbReference type="EMBL" id="CDGG01000001">
    <property type="protein sequence ID" value="CEI83103.1"/>
    <property type="molecule type" value="Genomic_DNA"/>
</dbReference>
<keyword evidence="1" id="KW-0678">Repressor</keyword>
<organism evidence="6 7">
    <name type="scientific">Oceanobacillus oncorhynchi</name>
    <dbReference type="NCBI Taxonomy" id="545501"/>
    <lineage>
        <taxon>Bacteria</taxon>
        <taxon>Bacillati</taxon>
        <taxon>Bacillota</taxon>
        <taxon>Bacilli</taxon>
        <taxon>Bacillales</taxon>
        <taxon>Bacillaceae</taxon>
        <taxon>Oceanobacillus</taxon>
    </lineage>
</organism>
<sequence>MELRPIDIAKKLDVGTSALRHYEEWGIVPKAIRKANGYRVYTEVHEAYFQCIRAMYPGFGMGTVRRVMPLLQENKYIEALWEVNQVQAELFERKQQALDAASILSPDNIQDFMKKQQKKYYSIGEVEDELHVAATTLRHWEKEGLITPERNPENGYRLYTREDMRRILIIKTVQSSVYLLDTVRDILDKIQHHSLTDARKIVIDALDYMDYQIEQQLRGAYYLYRLIDLLKSKNTAV</sequence>
<dbReference type="InterPro" id="IPR009061">
    <property type="entry name" value="DNA-bd_dom_put_sf"/>
</dbReference>
<evidence type="ECO:0000256" key="4">
    <source>
        <dbReference type="ARBA" id="ARBA00023163"/>
    </source>
</evidence>
<dbReference type="GO" id="GO:0003677">
    <property type="term" value="F:DNA binding"/>
    <property type="evidence" value="ECO:0007669"/>
    <property type="project" value="UniProtKB-KW"/>
</dbReference>
<keyword evidence="4" id="KW-0804">Transcription</keyword>
<evidence type="ECO:0000256" key="3">
    <source>
        <dbReference type="ARBA" id="ARBA00023125"/>
    </source>
</evidence>
<dbReference type="Gene3D" id="1.10.1660.10">
    <property type="match status" value="2"/>
</dbReference>
<gene>
    <name evidence="6" type="primary">zntR</name>
    <name evidence="6" type="ORF">BN997_02993</name>
</gene>
<dbReference type="Pfam" id="PF13411">
    <property type="entry name" value="MerR_1"/>
    <property type="match status" value="1"/>
</dbReference>
<evidence type="ECO:0000256" key="1">
    <source>
        <dbReference type="ARBA" id="ARBA00022491"/>
    </source>
</evidence>
<dbReference type="STRING" id="545501.BN997_02993"/>
<dbReference type="PROSITE" id="PS50937">
    <property type="entry name" value="HTH_MERR_2"/>
    <property type="match status" value="2"/>
</dbReference>
<dbReference type="SMART" id="SM00422">
    <property type="entry name" value="HTH_MERR"/>
    <property type="match status" value="2"/>
</dbReference>
<dbReference type="Proteomes" id="UP000040453">
    <property type="component" value="Unassembled WGS sequence"/>
</dbReference>
<evidence type="ECO:0000313" key="7">
    <source>
        <dbReference type="Proteomes" id="UP000040453"/>
    </source>
</evidence>
<dbReference type="PANTHER" id="PTHR30204:SF69">
    <property type="entry name" value="MERR-FAMILY TRANSCRIPTIONAL REGULATOR"/>
    <property type="match status" value="1"/>
</dbReference>
<dbReference type="RefSeq" id="WP_042533320.1">
    <property type="nucleotide sequence ID" value="NZ_CAXOIH010000023.1"/>
</dbReference>
<dbReference type="Pfam" id="PF00376">
    <property type="entry name" value="MerR"/>
    <property type="match status" value="1"/>
</dbReference>
<dbReference type="OrthoDB" id="122388at2"/>
<name>A0A0A1MJ40_9BACI</name>
<keyword evidence="3" id="KW-0238">DNA-binding</keyword>
<dbReference type="PANTHER" id="PTHR30204">
    <property type="entry name" value="REDOX-CYCLING DRUG-SENSING TRANSCRIPTIONAL ACTIVATOR SOXR"/>
    <property type="match status" value="1"/>
</dbReference>
<reference evidence="6 7" key="1">
    <citation type="submission" date="2014-11" db="EMBL/GenBank/DDBJ databases">
        <authorList>
            <person name="Urmite Genomes Urmite Genomes"/>
        </authorList>
    </citation>
    <scope>NUCLEOTIDE SEQUENCE [LARGE SCALE GENOMIC DNA]</scope>
    <source>
        <strain evidence="6 7">Oc5</strain>
    </source>
</reference>
<feature type="domain" description="HTH merR-type" evidence="5">
    <location>
        <begin position="8"/>
        <end position="70"/>
    </location>
</feature>
<keyword evidence="2" id="KW-0805">Transcription regulation</keyword>